<feature type="region of interest" description="Disordered" evidence="1">
    <location>
        <begin position="89"/>
        <end position="109"/>
    </location>
</feature>
<dbReference type="PANTHER" id="PTHR43649:SF30">
    <property type="entry name" value="ABC TRANSPORTER SUBSTRATE-BINDING PROTEIN"/>
    <property type="match status" value="1"/>
</dbReference>
<dbReference type="Pfam" id="PF01547">
    <property type="entry name" value="SBP_bac_1"/>
    <property type="match status" value="1"/>
</dbReference>
<dbReference type="AlphaFoldDB" id="A0A6J4IRQ9"/>
<gene>
    <name evidence="2" type="ORF">AVDCRST_MAG77-2530</name>
</gene>
<evidence type="ECO:0000256" key="1">
    <source>
        <dbReference type="SAM" id="MobiDB-lite"/>
    </source>
</evidence>
<protein>
    <recommendedName>
        <fullName evidence="3">Extracellular solute-binding protein</fullName>
    </recommendedName>
</protein>
<dbReference type="SUPFAM" id="SSF53850">
    <property type="entry name" value="Periplasmic binding protein-like II"/>
    <property type="match status" value="1"/>
</dbReference>
<dbReference type="InterPro" id="IPR050490">
    <property type="entry name" value="Bact_solute-bd_prot1"/>
</dbReference>
<dbReference type="Gene3D" id="3.40.190.10">
    <property type="entry name" value="Periplasmic binding protein-like II"/>
    <property type="match status" value="1"/>
</dbReference>
<sequence>MGPVVCWATGRSIQRGGGRNHGPCPNGFLPAALARAGFAVTDPPSTGAVISWPAPCTRGPWGRTRFVRPAKAAAYRPCYIGTVRARQARPHEPSFGRRNSDVPEEPEVNRCKSASRRAVLGLASTGGVAAAVSACAPGGGSGVGVGGGEASSPSSKPVTLTWAVRGGGLPDARQKLLDDYKKLRPNVTVEQFDISGSIAQSIEKIAAGTAAGTAMDLINGHLAARQLVESVDALQSVDDLARRDKFDLGRYNPGSLEGTSKYDGKLYALPYANGGDVAGVVYSRAMFRQAGISEPSSDWNKPWTWDEFREALRRLTKPDGSQVGLTRFGYWVHTATMQWGARWLTPDYKTIVCDSQQTIDAYNRFSDLLFKDRVMAQSPGSTVPTNEDALLQGKAGVHMHGAAVLGFARKTRGANLDWGFVTMPKGTVSSLDVSPIIMGVAKASKARGDAWQLAKFLDDKSQLALLEERIPGVLPDMTAWVRQNFAEWSTSNAEMLVEGMKRAQPLEPLRYHPLWQKMVTEVIDPAEKEFMAQAKPIADILRSAKPMLQKIVDDHTRSRQK</sequence>
<dbReference type="EMBL" id="CADCTC010000152">
    <property type="protein sequence ID" value="CAA9260132.1"/>
    <property type="molecule type" value="Genomic_DNA"/>
</dbReference>
<name>A0A6J4IRQ9_9CHLR</name>
<evidence type="ECO:0000313" key="2">
    <source>
        <dbReference type="EMBL" id="CAA9260132.1"/>
    </source>
</evidence>
<dbReference type="InterPro" id="IPR006059">
    <property type="entry name" value="SBP"/>
</dbReference>
<dbReference type="PANTHER" id="PTHR43649">
    <property type="entry name" value="ARABINOSE-BINDING PROTEIN-RELATED"/>
    <property type="match status" value="1"/>
</dbReference>
<evidence type="ECO:0008006" key="3">
    <source>
        <dbReference type="Google" id="ProtNLM"/>
    </source>
</evidence>
<proteinExistence type="predicted"/>
<feature type="compositionally biased region" description="Basic and acidic residues" evidence="1">
    <location>
        <begin position="89"/>
        <end position="101"/>
    </location>
</feature>
<reference evidence="2" key="1">
    <citation type="submission" date="2020-02" db="EMBL/GenBank/DDBJ databases">
        <authorList>
            <person name="Meier V. D."/>
        </authorList>
    </citation>
    <scope>NUCLEOTIDE SEQUENCE</scope>
    <source>
        <strain evidence="2">AVDCRST_MAG77</strain>
    </source>
</reference>
<organism evidence="2">
    <name type="scientific">uncultured Chloroflexota bacterium</name>
    <dbReference type="NCBI Taxonomy" id="166587"/>
    <lineage>
        <taxon>Bacteria</taxon>
        <taxon>Bacillati</taxon>
        <taxon>Chloroflexota</taxon>
        <taxon>environmental samples</taxon>
    </lineage>
</organism>
<accession>A0A6J4IRQ9</accession>